<organism evidence="1 2">
    <name type="scientific">Caballeronia hypogeia</name>
    <dbReference type="NCBI Taxonomy" id="1777140"/>
    <lineage>
        <taxon>Bacteria</taxon>
        <taxon>Pseudomonadati</taxon>
        <taxon>Pseudomonadota</taxon>
        <taxon>Betaproteobacteria</taxon>
        <taxon>Burkholderiales</taxon>
        <taxon>Burkholderiaceae</taxon>
        <taxon>Caballeronia</taxon>
    </lineage>
</organism>
<gene>
    <name evidence="1" type="ORF">AWB79_00883</name>
</gene>
<sequence>MQYCTPHVIVTSTCTQEDTMRSQLIAGTATAKLDAQITAFVSMHSDATEPLFDMRVGIKNEYGDVYRLILADGVIELIRVDKFLLGLGCIEEVTDEFDILVRVPCRDAEMLLQTLRAN</sequence>
<dbReference type="AlphaFoldDB" id="A0A157ZH32"/>
<accession>A0A157ZH32</accession>
<evidence type="ECO:0000313" key="1">
    <source>
        <dbReference type="EMBL" id="SAK44795.1"/>
    </source>
</evidence>
<protein>
    <submittedName>
        <fullName evidence="1">Uncharacterized protein</fullName>
    </submittedName>
</protein>
<name>A0A157ZH32_9BURK</name>
<evidence type="ECO:0000313" key="2">
    <source>
        <dbReference type="Proteomes" id="UP000054851"/>
    </source>
</evidence>
<comment type="caution">
    <text evidence="1">The sequence shown here is derived from an EMBL/GenBank/DDBJ whole genome shotgun (WGS) entry which is preliminary data.</text>
</comment>
<proteinExistence type="predicted"/>
<dbReference type="RefSeq" id="WP_232470818.1">
    <property type="nucleotide sequence ID" value="NZ_FCOA02000002.1"/>
</dbReference>
<keyword evidence="2" id="KW-1185">Reference proteome</keyword>
<reference evidence="1" key="1">
    <citation type="submission" date="2016-01" db="EMBL/GenBank/DDBJ databases">
        <authorList>
            <person name="Peeters C."/>
        </authorList>
    </citation>
    <scope>NUCLEOTIDE SEQUENCE</scope>
    <source>
        <strain evidence="1">LMG 29322</strain>
    </source>
</reference>
<dbReference type="Proteomes" id="UP000054851">
    <property type="component" value="Unassembled WGS sequence"/>
</dbReference>
<dbReference type="EMBL" id="FCOA02000002">
    <property type="protein sequence ID" value="SAK44795.1"/>
    <property type="molecule type" value="Genomic_DNA"/>
</dbReference>